<proteinExistence type="predicted"/>
<evidence type="ECO:0000256" key="2">
    <source>
        <dbReference type="SAM" id="Phobius"/>
    </source>
</evidence>
<feature type="transmembrane region" description="Helical" evidence="2">
    <location>
        <begin position="88"/>
        <end position="113"/>
    </location>
</feature>
<organism evidence="3 4">
    <name type="scientific">Parelaphostrongylus tenuis</name>
    <name type="common">Meningeal worm</name>
    <dbReference type="NCBI Taxonomy" id="148309"/>
    <lineage>
        <taxon>Eukaryota</taxon>
        <taxon>Metazoa</taxon>
        <taxon>Ecdysozoa</taxon>
        <taxon>Nematoda</taxon>
        <taxon>Chromadorea</taxon>
        <taxon>Rhabditida</taxon>
        <taxon>Rhabditina</taxon>
        <taxon>Rhabditomorpha</taxon>
        <taxon>Strongyloidea</taxon>
        <taxon>Metastrongylidae</taxon>
        <taxon>Parelaphostrongylus</taxon>
    </lineage>
</organism>
<reference evidence="3" key="1">
    <citation type="submission" date="2021-06" db="EMBL/GenBank/DDBJ databases">
        <title>Parelaphostrongylus tenuis whole genome reference sequence.</title>
        <authorList>
            <person name="Garwood T.J."/>
            <person name="Larsen P.A."/>
            <person name="Fountain-Jones N.M."/>
            <person name="Garbe J.R."/>
            <person name="Macchietto M.G."/>
            <person name="Kania S.A."/>
            <person name="Gerhold R.W."/>
            <person name="Richards J.E."/>
            <person name="Wolf T.M."/>
        </authorList>
    </citation>
    <scope>NUCLEOTIDE SEQUENCE</scope>
    <source>
        <strain evidence="3">MNPRO001-30</strain>
        <tissue evidence="3">Meninges</tissue>
    </source>
</reference>
<gene>
    <name evidence="3" type="ORF">KIN20_021708</name>
</gene>
<keyword evidence="4" id="KW-1185">Reference proteome</keyword>
<protein>
    <submittedName>
        <fullName evidence="3">Uncharacterized protein</fullName>
    </submittedName>
</protein>
<sequence>MQQAFMCWIEPESSEANVLSCKTKFQHFKSKRSGKYSTRENRMGNYDYPYHDQFFIFYLLSGSILLVMNLNMMLVIHKAKSLKMLSAYRLILFGSAADAVSCGIQVIVVGATLRTPIFQVTLNMDEGCARVTVIPIFLLPETASGIRKMHANIRDHSFTLGPPTRIELHPRQKHWHQTRPKRSQR</sequence>
<feature type="region of interest" description="Disordered" evidence="1">
    <location>
        <begin position="161"/>
        <end position="185"/>
    </location>
</feature>
<dbReference type="Proteomes" id="UP001196413">
    <property type="component" value="Unassembled WGS sequence"/>
</dbReference>
<keyword evidence="2" id="KW-0812">Transmembrane</keyword>
<evidence type="ECO:0000313" key="4">
    <source>
        <dbReference type="Proteomes" id="UP001196413"/>
    </source>
</evidence>
<accession>A0AAD5MUJ7</accession>
<evidence type="ECO:0000256" key="1">
    <source>
        <dbReference type="SAM" id="MobiDB-lite"/>
    </source>
</evidence>
<dbReference type="EMBL" id="JAHQIW010004399">
    <property type="protein sequence ID" value="KAJ1362223.1"/>
    <property type="molecule type" value="Genomic_DNA"/>
</dbReference>
<dbReference type="AlphaFoldDB" id="A0AAD5MUJ7"/>
<keyword evidence="2" id="KW-1133">Transmembrane helix</keyword>
<comment type="caution">
    <text evidence="3">The sequence shown here is derived from an EMBL/GenBank/DDBJ whole genome shotgun (WGS) entry which is preliminary data.</text>
</comment>
<feature type="compositionally biased region" description="Basic residues" evidence="1">
    <location>
        <begin position="171"/>
        <end position="185"/>
    </location>
</feature>
<feature type="transmembrane region" description="Helical" evidence="2">
    <location>
        <begin position="55"/>
        <end position="76"/>
    </location>
</feature>
<name>A0AAD5MUJ7_PARTN</name>
<evidence type="ECO:0000313" key="3">
    <source>
        <dbReference type="EMBL" id="KAJ1362223.1"/>
    </source>
</evidence>
<keyword evidence="2" id="KW-0472">Membrane</keyword>